<dbReference type="Proteomes" id="UP001470230">
    <property type="component" value="Unassembled WGS sequence"/>
</dbReference>
<organism evidence="1 2">
    <name type="scientific">Tritrichomonas musculus</name>
    <dbReference type="NCBI Taxonomy" id="1915356"/>
    <lineage>
        <taxon>Eukaryota</taxon>
        <taxon>Metamonada</taxon>
        <taxon>Parabasalia</taxon>
        <taxon>Tritrichomonadida</taxon>
        <taxon>Tritrichomonadidae</taxon>
        <taxon>Tritrichomonas</taxon>
    </lineage>
</organism>
<protein>
    <submittedName>
        <fullName evidence="1">Uncharacterized protein</fullName>
    </submittedName>
</protein>
<dbReference type="EMBL" id="JAPFFF010000043">
    <property type="protein sequence ID" value="KAK8840879.1"/>
    <property type="molecule type" value="Genomic_DNA"/>
</dbReference>
<proteinExistence type="predicted"/>
<gene>
    <name evidence="1" type="ORF">M9Y10_027709</name>
</gene>
<accession>A0ABR2H3T7</accession>
<keyword evidence="2" id="KW-1185">Reference proteome</keyword>
<evidence type="ECO:0000313" key="2">
    <source>
        <dbReference type="Proteomes" id="UP001470230"/>
    </source>
</evidence>
<reference evidence="1 2" key="1">
    <citation type="submission" date="2024-04" db="EMBL/GenBank/DDBJ databases">
        <title>Tritrichomonas musculus Genome.</title>
        <authorList>
            <person name="Alves-Ferreira E."/>
            <person name="Grigg M."/>
            <person name="Lorenzi H."/>
            <person name="Galac M."/>
        </authorList>
    </citation>
    <scope>NUCLEOTIDE SEQUENCE [LARGE SCALE GENOMIC DNA]</scope>
    <source>
        <strain evidence="1 2">EAF2021</strain>
    </source>
</reference>
<sequence length="149" mass="17776">MYNLAHIYIYLDDTTNKQEYLNKSIDLLIQSMNVFRHLFTILQIALLLRFDFNIEQIKQELVSRKDLTINSIKKLLDQIDRTLLDFDILYESYKSKDYLYNFDYEPVLSSKKGKQKVSPPKYLKAKDLSSEFYKGFGEDLLIYLSDQFD</sequence>
<name>A0ABR2H3T7_9EUKA</name>
<comment type="caution">
    <text evidence="1">The sequence shown here is derived from an EMBL/GenBank/DDBJ whole genome shotgun (WGS) entry which is preliminary data.</text>
</comment>
<evidence type="ECO:0000313" key="1">
    <source>
        <dbReference type="EMBL" id="KAK8840879.1"/>
    </source>
</evidence>